<dbReference type="InterPro" id="IPR036259">
    <property type="entry name" value="MFS_trans_sf"/>
</dbReference>
<dbReference type="EMBL" id="BAAAME010000004">
    <property type="protein sequence ID" value="GAA1739635.1"/>
    <property type="molecule type" value="Genomic_DNA"/>
</dbReference>
<dbReference type="PANTHER" id="PTHR23513:SF9">
    <property type="entry name" value="ENTEROBACTIN EXPORTER ENTS"/>
    <property type="match status" value="1"/>
</dbReference>
<feature type="transmembrane region" description="Helical" evidence="7">
    <location>
        <begin position="89"/>
        <end position="110"/>
    </location>
</feature>
<dbReference type="PANTHER" id="PTHR23513">
    <property type="entry name" value="INTEGRAL MEMBRANE EFFLUX PROTEIN-RELATED"/>
    <property type="match status" value="1"/>
</dbReference>
<evidence type="ECO:0000256" key="7">
    <source>
        <dbReference type="SAM" id="Phobius"/>
    </source>
</evidence>
<dbReference type="Proteomes" id="UP001501057">
    <property type="component" value="Unassembled WGS sequence"/>
</dbReference>
<keyword evidence="10" id="KW-1185">Reference proteome</keyword>
<evidence type="ECO:0000313" key="9">
    <source>
        <dbReference type="EMBL" id="GAA1739635.1"/>
    </source>
</evidence>
<gene>
    <name evidence="9" type="ORF">GCM10009710_19910</name>
</gene>
<feature type="transmembrane region" description="Helical" evidence="7">
    <location>
        <begin position="389"/>
        <end position="408"/>
    </location>
</feature>
<keyword evidence="5 7" id="KW-1133">Transmembrane helix</keyword>
<sequence>MDARTRRGAGLLTDLRPLRHSADYRRVWTGQTISNVGAQMTIVATGYQVYRLTESSFAVGLIGLSSLLPLVAGGLYGGALVDAYDRRAVALWSALGLWVCSIAFLVQALLGNESVGLLYVLVAVQSAMFAVNNPARGAMLPRLLPPELLPAANALGMAAFTLGFSVGALGGGAVIAWHGIEAAYAVDVVTFTASLYALVRLPAMPPPSGAPSVPGLRSVVDGLVFLRRAPNVRATFVVDIVAMVLAQPRALMPALALSVFASSASTLGLLQAAPALGSFAAFLVSGWVSGVRRQGLAVLVAVAVYGAAVAVAGFAATGAAGLLWLCVGCIAVSGGADMVSSAFRSTILQTAAPDELRGRMQGIFTLVVAGGPRLGDFLIGSLAAGMGEAGAMVVGGSLCVVLVAVLAWRQPGFRAYDAREPTP</sequence>
<keyword evidence="2" id="KW-0813">Transport</keyword>
<feature type="transmembrane region" description="Helical" evidence="7">
    <location>
        <begin position="154"/>
        <end position="176"/>
    </location>
</feature>
<feature type="domain" description="Major facilitator superfamily (MFS) profile" evidence="8">
    <location>
        <begin position="223"/>
        <end position="423"/>
    </location>
</feature>
<dbReference type="InterPro" id="IPR010290">
    <property type="entry name" value="TM_effector"/>
</dbReference>
<feature type="transmembrane region" description="Helical" evidence="7">
    <location>
        <begin position="182"/>
        <end position="199"/>
    </location>
</feature>
<evidence type="ECO:0000256" key="3">
    <source>
        <dbReference type="ARBA" id="ARBA00022475"/>
    </source>
</evidence>
<feature type="transmembrane region" description="Helical" evidence="7">
    <location>
        <begin position="322"/>
        <end position="343"/>
    </location>
</feature>
<dbReference type="SUPFAM" id="SSF103473">
    <property type="entry name" value="MFS general substrate transporter"/>
    <property type="match status" value="1"/>
</dbReference>
<name>A0ABP4VW19_9ACTN</name>
<comment type="caution">
    <text evidence="9">The sequence shown here is derived from an EMBL/GenBank/DDBJ whole genome shotgun (WGS) entry which is preliminary data.</text>
</comment>
<dbReference type="RefSeq" id="WP_344200764.1">
    <property type="nucleotide sequence ID" value="NZ_BAAAME010000004.1"/>
</dbReference>
<evidence type="ECO:0000256" key="6">
    <source>
        <dbReference type="ARBA" id="ARBA00023136"/>
    </source>
</evidence>
<dbReference type="CDD" id="cd06173">
    <property type="entry name" value="MFS_MefA_like"/>
    <property type="match status" value="1"/>
</dbReference>
<evidence type="ECO:0000256" key="1">
    <source>
        <dbReference type="ARBA" id="ARBA00004429"/>
    </source>
</evidence>
<feature type="transmembrane region" description="Helical" evidence="7">
    <location>
        <begin position="295"/>
        <end position="316"/>
    </location>
</feature>
<protein>
    <submittedName>
        <fullName evidence="9">MFS transporter</fullName>
    </submittedName>
</protein>
<evidence type="ECO:0000256" key="4">
    <source>
        <dbReference type="ARBA" id="ARBA00022692"/>
    </source>
</evidence>
<feature type="transmembrane region" description="Helical" evidence="7">
    <location>
        <begin position="363"/>
        <end position="383"/>
    </location>
</feature>
<keyword evidence="4 7" id="KW-0812">Transmembrane</keyword>
<keyword evidence="3" id="KW-1003">Cell membrane</keyword>
<organism evidence="9 10">
    <name type="scientific">Aeromicrobium alkaliterrae</name>
    <dbReference type="NCBI Taxonomy" id="302168"/>
    <lineage>
        <taxon>Bacteria</taxon>
        <taxon>Bacillati</taxon>
        <taxon>Actinomycetota</taxon>
        <taxon>Actinomycetes</taxon>
        <taxon>Propionibacteriales</taxon>
        <taxon>Nocardioidaceae</taxon>
        <taxon>Aeromicrobium</taxon>
    </lineage>
</organism>
<dbReference type="InterPro" id="IPR020846">
    <property type="entry name" value="MFS_dom"/>
</dbReference>
<evidence type="ECO:0000256" key="5">
    <source>
        <dbReference type="ARBA" id="ARBA00022989"/>
    </source>
</evidence>
<dbReference type="Gene3D" id="1.20.1250.20">
    <property type="entry name" value="MFS general substrate transporter like domains"/>
    <property type="match status" value="1"/>
</dbReference>
<proteinExistence type="predicted"/>
<evidence type="ECO:0000313" key="10">
    <source>
        <dbReference type="Proteomes" id="UP001501057"/>
    </source>
</evidence>
<dbReference type="PROSITE" id="PS50850">
    <property type="entry name" value="MFS"/>
    <property type="match status" value="1"/>
</dbReference>
<feature type="transmembrane region" description="Helical" evidence="7">
    <location>
        <begin position="116"/>
        <end position="133"/>
    </location>
</feature>
<evidence type="ECO:0000259" key="8">
    <source>
        <dbReference type="PROSITE" id="PS50850"/>
    </source>
</evidence>
<dbReference type="Pfam" id="PF05977">
    <property type="entry name" value="MFS_3"/>
    <property type="match status" value="1"/>
</dbReference>
<keyword evidence="6 7" id="KW-0472">Membrane</keyword>
<feature type="transmembrane region" description="Helical" evidence="7">
    <location>
        <begin position="57"/>
        <end position="77"/>
    </location>
</feature>
<accession>A0ABP4VW19</accession>
<reference evidence="10" key="1">
    <citation type="journal article" date="2019" name="Int. J. Syst. Evol. Microbiol.">
        <title>The Global Catalogue of Microorganisms (GCM) 10K type strain sequencing project: providing services to taxonomists for standard genome sequencing and annotation.</title>
        <authorList>
            <consortium name="The Broad Institute Genomics Platform"/>
            <consortium name="The Broad Institute Genome Sequencing Center for Infectious Disease"/>
            <person name="Wu L."/>
            <person name="Ma J."/>
        </authorList>
    </citation>
    <scope>NUCLEOTIDE SEQUENCE [LARGE SCALE GENOMIC DNA]</scope>
    <source>
        <strain evidence="10">JCM 13518</strain>
    </source>
</reference>
<evidence type="ECO:0000256" key="2">
    <source>
        <dbReference type="ARBA" id="ARBA00022448"/>
    </source>
</evidence>
<feature type="transmembrane region" description="Helical" evidence="7">
    <location>
        <begin position="267"/>
        <end position="288"/>
    </location>
</feature>
<comment type="subcellular location">
    <subcellularLocation>
        <location evidence="1">Cell inner membrane</location>
        <topology evidence="1">Multi-pass membrane protein</topology>
    </subcellularLocation>
</comment>